<dbReference type="RefSeq" id="WP_224315651.1">
    <property type="nucleotide sequence ID" value="NZ_JAIRBM010000024.1"/>
</dbReference>
<gene>
    <name evidence="1" type="ORF">K9B37_21815</name>
</gene>
<reference evidence="1 2" key="1">
    <citation type="submission" date="2021-09" db="EMBL/GenBank/DDBJ databases">
        <title>The complete genome sequence of a new microorganism.</title>
        <authorList>
            <person name="Zi Z."/>
        </authorList>
    </citation>
    <scope>NUCLEOTIDE SEQUENCE [LARGE SCALE GENOMIC DNA]</scope>
    <source>
        <strain evidence="1 2">WGZ8</strain>
    </source>
</reference>
<proteinExistence type="predicted"/>
<dbReference type="SUPFAM" id="SSF53335">
    <property type="entry name" value="S-adenosyl-L-methionine-dependent methyltransferases"/>
    <property type="match status" value="1"/>
</dbReference>
<dbReference type="Proteomes" id="UP000704176">
    <property type="component" value="Unassembled WGS sequence"/>
</dbReference>
<dbReference type="InterPro" id="IPR029063">
    <property type="entry name" value="SAM-dependent_MTases_sf"/>
</dbReference>
<sequence length="257" mass="28743">MNSRISSLNDLDDFPTPPWGTRSLFEHVLSLEARDEIRKGLVHEPSCGRCIMSDVLAEYAGEVVCSDIANYGFGAIQADYLTMPSLPQRPSWVIFNPPFKSALQFTLKALEEAESGVAVLARSNWKEGQKRYKRLFRDCPPTLVAQFVERLPMVRGRWNPNAETATSYSWFVWEKSRFSDRSVSESNTYSGSSKAIWIPPGQRQALTRPDDITRFAWRIAPPAASGPVIETDQLGFDTIWLGCGNVPTIAHIPTAGM</sequence>
<comment type="caution">
    <text evidence="1">The sequence shown here is derived from an EMBL/GenBank/DDBJ whole genome shotgun (WGS) entry which is preliminary data.</text>
</comment>
<dbReference type="EMBL" id="JAIRBM010000024">
    <property type="protein sequence ID" value="MBZ6078898.1"/>
    <property type="molecule type" value="Genomic_DNA"/>
</dbReference>
<evidence type="ECO:0000313" key="1">
    <source>
        <dbReference type="EMBL" id="MBZ6078898.1"/>
    </source>
</evidence>
<accession>A0ABS7VTK1</accession>
<evidence type="ECO:0000313" key="2">
    <source>
        <dbReference type="Proteomes" id="UP000704176"/>
    </source>
</evidence>
<name>A0ABS7VTK1_9HYPH</name>
<keyword evidence="2" id="KW-1185">Reference proteome</keyword>
<protein>
    <recommendedName>
        <fullName evidence="3">Methyltransferase</fullName>
    </recommendedName>
</protein>
<organism evidence="1 2">
    <name type="scientific">Microvirga puerhi</name>
    <dbReference type="NCBI Taxonomy" id="2876078"/>
    <lineage>
        <taxon>Bacteria</taxon>
        <taxon>Pseudomonadati</taxon>
        <taxon>Pseudomonadota</taxon>
        <taxon>Alphaproteobacteria</taxon>
        <taxon>Hyphomicrobiales</taxon>
        <taxon>Methylobacteriaceae</taxon>
        <taxon>Microvirga</taxon>
    </lineage>
</organism>
<evidence type="ECO:0008006" key="3">
    <source>
        <dbReference type="Google" id="ProtNLM"/>
    </source>
</evidence>